<dbReference type="GO" id="GO:0016787">
    <property type="term" value="F:hydrolase activity"/>
    <property type="evidence" value="ECO:0007669"/>
    <property type="project" value="UniProtKB-KW"/>
</dbReference>
<evidence type="ECO:0000256" key="1">
    <source>
        <dbReference type="ARBA" id="ARBA00022801"/>
    </source>
</evidence>
<dbReference type="Pfam" id="PF00077">
    <property type="entry name" value="RVP"/>
    <property type="match status" value="1"/>
</dbReference>
<keyword evidence="1" id="KW-0378">Hydrolase</keyword>
<evidence type="ECO:0000259" key="3">
    <source>
        <dbReference type="Pfam" id="PF00078"/>
    </source>
</evidence>
<evidence type="ECO:0000259" key="2">
    <source>
        <dbReference type="Pfam" id="PF00077"/>
    </source>
</evidence>
<dbReference type="Gene3D" id="3.30.70.270">
    <property type="match status" value="1"/>
</dbReference>
<dbReference type="InterPro" id="IPR000477">
    <property type="entry name" value="RT_dom"/>
</dbReference>
<feature type="domain" description="Reverse transcriptase" evidence="3">
    <location>
        <begin position="209"/>
        <end position="309"/>
    </location>
</feature>
<dbReference type="PANTHER" id="PTHR24559:SF444">
    <property type="entry name" value="REVERSE TRANSCRIPTASE DOMAIN-CONTAINING PROTEIN"/>
    <property type="match status" value="1"/>
</dbReference>
<dbReference type="Proteomes" id="UP000887116">
    <property type="component" value="Unassembled WGS sequence"/>
</dbReference>
<dbReference type="CDD" id="cd01647">
    <property type="entry name" value="RT_LTR"/>
    <property type="match status" value="1"/>
</dbReference>
<accession>A0A8X6FUC6</accession>
<dbReference type="SUPFAM" id="SSF56672">
    <property type="entry name" value="DNA/RNA polymerases"/>
    <property type="match status" value="1"/>
</dbReference>
<dbReference type="InterPro" id="IPR018061">
    <property type="entry name" value="Retropepsins"/>
</dbReference>
<organism evidence="4 5">
    <name type="scientific">Trichonephila clavata</name>
    <name type="common">Joro spider</name>
    <name type="synonym">Nephila clavata</name>
    <dbReference type="NCBI Taxonomy" id="2740835"/>
    <lineage>
        <taxon>Eukaryota</taxon>
        <taxon>Metazoa</taxon>
        <taxon>Ecdysozoa</taxon>
        <taxon>Arthropoda</taxon>
        <taxon>Chelicerata</taxon>
        <taxon>Arachnida</taxon>
        <taxon>Araneae</taxon>
        <taxon>Araneomorphae</taxon>
        <taxon>Entelegynae</taxon>
        <taxon>Araneoidea</taxon>
        <taxon>Nephilidae</taxon>
        <taxon>Trichonephila</taxon>
    </lineage>
</organism>
<dbReference type="Gene3D" id="3.10.10.10">
    <property type="entry name" value="HIV Type 1 Reverse Transcriptase, subunit A, domain 1"/>
    <property type="match status" value="1"/>
</dbReference>
<dbReference type="EMBL" id="BMAO01033454">
    <property type="protein sequence ID" value="GFQ89650.1"/>
    <property type="molecule type" value="Genomic_DNA"/>
</dbReference>
<dbReference type="InterPro" id="IPR053134">
    <property type="entry name" value="RNA-dir_DNA_polymerase"/>
</dbReference>
<feature type="domain" description="Retropepsins" evidence="2">
    <location>
        <begin position="20"/>
        <end position="69"/>
    </location>
</feature>
<dbReference type="PANTHER" id="PTHR24559">
    <property type="entry name" value="TRANSPOSON TY3-I GAG-POL POLYPROTEIN"/>
    <property type="match status" value="1"/>
</dbReference>
<dbReference type="InterPro" id="IPR043128">
    <property type="entry name" value="Rev_trsase/Diguanyl_cyclase"/>
</dbReference>
<dbReference type="GO" id="GO:0071897">
    <property type="term" value="P:DNA biosynthetic process"/>
    <property type="evidence" value="ECO:0007669"/>
    <property type="project" value="UniProtKB-ARBA"/>
</dbReference>
<sequence length="314" mass="35771">MLTKTNNSNSINCIKTNTNKRALIPVIINNGTEIQALCDPCADITVIQQSYIPSDIVIHPWTDGEFQVVDHEIKPTGWISLDIKIEVTLNPLPLQKQHFVKSEKLSVTQQTQLDAVIGKFADVFYSDDDNIGLCPYVEFEIELQHDKPIICRPYRLSEPDRQFLNIEIQKWLDQGICRPSNSPYATPAFIVDLPFHESTPRRVVVDFSRTVNSITKIDPHPIDQMEDVIKRTAGKRYNSTTDIKSAFNTIRIRETDIYKAGFVTPDGHFEFLRMPFGVTNGPSTMTRAIKLAYNHLTLYIVNTYIDDISTSHDD</sequence>
<evidence type="ECO:0000313" key="4">
    <source>
        <dbReference type="EMBL" id="GFQ89650.1"/>
    </source>
</evidence>
<comment type="caution">
    <text evidence="4">The sequence shown here is derived from an EMBL/GenBank/DDBJ whole genome shotgun (WGS) entry which is preliminary data.</text>
</comment>
<dbReference type="OrthoDB" id="6436318at2759"/>
<protein>
    <submittedName>
        <fullName evidence="4">Retrovirus-related Pol polyprotein from transposon 17.6</fullName>
    </submittedName>
</protein>
<proteinExistence type="predicted"/>
<dbReference type="AlphaFoldDB" id="A0A8X6FUC6"/>
<reference evidence="4" key="1">
    <citation type="submission" date="2020-07" db="EMBL/GenBank/DDBJ databases">
        <title>Multicomponent nature underlies the extraordinary mechanical properties of spider dragline silk.</title>
        <authorList>
            <person name="Kono N."/>
            <person name="Nakamura H."/>
            <person name="Mori M."/>
            <person name="Yoshida Y."/>
            <person name="Ohtoshi R."/>
            <person name="Malay A.D."/>
            <person name="Moran D.A.P."/>
            <person name="Tomita M."/>
            <person name="Numata K."/>
            <person name="Arakawa K."/>
        </authorList>
    </citation>
    <scope>NUCLEOTIDE SEQUENCE</scope>
</reference>
<keyword evidence="5" id="KW-1185">Reference proteome</keyword>
<evidence type="ECO:0000313" key="5">
    <source>
        <dbReference type="Proteomes" id="UP000887116"/>
    </source>
</evidence>
<dbReference type="Pfam" id="PF00078">
    <property type="entry name" value="RVT_1"/>
    <property type="match status" value="1"/>
</dbReference>
<dbReference type="InterPro" id="IPR043502">
    <property type="entry name" value="DNA/RNA_pol_sf"/>
</dbReference>
<name>A0A8X6FUC6_TRICU</name>
<gene>
    <name evidence="4" type="primary">pol</name>
    <name evidence="4" type="ORF">TNCT_508061</name>
</gene>